<dbReference type="InterPro" id="IPR014710">
    <property type="entry name" value="RmlC-like_jellyroll"/>
</dbReference>
<organism evidence="6 7">
    <name type="scientific">Shewanella psychrophila</name>
    <dbReference type="NCBI Taxonomy" id="225848"/>
    <lineage>
        <taxon>Bacteria</taxon>
        <taxon>Pseudomonadati</taxon>
        <taxon>Pseudomonadota</taxon>
        <taxon>Gammaproteobacteria</taxon>
        <taxon>Alteromonadales</taxon>
        <taxon>Shewanellaceae</taxon>
        <taxon>Shewanella</taxon>
    </lineage>
</organism>
<comment type="cofactor">
    <cofactor evidence="2">
        <name>Fe cation</name>
        <dbReference type="ChEBI" id="CHEBI:24875"/>
    </cofactor>
    <text evidence="2">Binds 1 Fe cation per subunit.</text>
</comment>
<dbReference type="STRING" id="225848.Sps_02757"/>
<dbReference type="Pfam" id="PF02678">
    <property type="entry name" value="Pirin"/>
    <property type="match status" value="1"/>
</dbReference>
<reference evidence="6 7" key="1">
    <citation type="submission" date="2016-03" db="EMBL/GenBank/DDBJ databases">
        <title>Complete genome sequence of Shewanella psychrophila WP2, a deep sea bacterium isolated from west Pacific sediment.</title>
        <authorList>
            <person name="Xu G."/>
            <person name="Jian H."/>
        </authorList>
    </citation>
    <scope>NUCLEOTIDE SEQUENCE [LARGE SCALE GENOMIC DNA]</scope>
    <source>
        <strain evidence="6 7">WP2</strain>
    </source>
</reference>
<dbReference type="AlphaFoldDB" id="A0A1S6HQW5"/>
<dbReference type="InterPro" id="IPR012093">
    <property type="entry name" value="Pirin"/>
</dbReference>
<feature type="domain" description="Pirin N-terminal" evidence="4">
    <location>
        <begin position="27"/>
        <end position="118"/>
    </location>
</feature>
<proteinExistence type="inferred from homology"/>
<accession>A0A1S6HQW5</accession>
<dbReference type="InterPro" id="IPR008778">
    <property type="entry name" value="Pirin_C_dom"/>
</dbReference>
<dbReference type="InterPro" id="IPR011051">
    <property type="entry name" value="RmlC_Cupin_sf"/>
</dbReference>
<evidence type="ECO:0000256" key="1">
    <source>
        <dbReference type="ARBA" id="ARBA00008416"/>
    </source>
</evidence>
<gene>
    <name evidence="6" type="ORF">Sps_02757</name>
</gene>
<sequence length="298" mass="32810">MKVLSQFSARPAMDGDGVNIRRVADFTNTKFDPFLMMDEIKSDDEQDFIGGFPPHPHRGIETFTYIRKGGFEHRDHLGNVKAIRAKDVQWMSTGSGVIHSEMPLADTDEGLHGFQIWVNMPAKDKMRPARYQDTSETLNPEVSNNTGATLRALAGDWEFSGQEKISAPIQGLAGGAAIADLDLGPDAITELVLKQHDFVGLYLYQGTLSSTHINTGKNTDRDNNKEAKQYIEGQYLILDSQTLLQMQAGSDGAGLLLFAGKPIKEDIVHMGPFVMNTQAEIQQAVEDYQAGHFGEIPA</sequence>
<evidence type="ECO:0000256" key="2">
    <source>
        <dbReference type="PIRSR" id="PIRSR006232-1"/>
    </source>
</evidence>
<dbReference type="OrthoDB" id="9780903at2"/>
<keyword evidence="2" id="KW-0408">Iron</keyword>
<dbReference type="Gene3D" id="2.60.120.10">
    <property type="entry name" value="Jelly Rolls"/>
    <property type="match status" value="2"/>
</dbReference>
<keyword evidence="2" id="KW-0479">Metal-binding</keyword>
<dbReference type="PANTHER" id="PTHR13903">
    <property type="entry name" value="PIRIN-RELATED"/>
    <property type="match status" value="1"/>
</dbReference>
<evidence type="ECO:0000256" key="3">
    <source>
        <dbReference type="RuleBase" id="RU003457"/>
    </source>
</evidence>
<evidence type="ECO:0000313" key="6">
    <source>
        <dbReference type="EMBL" id="AQS37909.1"/>
    </source>
</evidence>
<dbReference type="SUPFAM" id="SSF51182">
    <property type="entry name" value="RmlC-like cupins"/>
    <property type="match status" value="1"/>
</dbReference>
<feature type="binding site" evidence="2">
    <location>
        <position position="55"/>
    </location>
    <ligand>
        <name>Fe cation</name>
        <dbReference type="ChEBI" id="CHEBI:24875"/>
    </ligand>
</feature>
<evidence type="ECO:0000259" key="4">
    <source>
        <dbReference type="Pfam" id="PF02678"/>
    </source>
</evidence>
<name>A0A1S6HQW5_9GAMM</name>
<dbReference type="InterPro" id="IPR003829">
    <property type="entry name" value="Pirin_N_dom"/>
</dbReference>
<dbReference type="RefSeq" id="WP_077753021.1">
    <property type="nucleotide sequence ID" value="NZ_CP014782.1"/>
</dbReference>
<dbReference type="EMBL" id="CP014782">
    <property type="protein sequence ID" value="AQS37909.1"/>
    <property type="molecule type" value="Genomic_DNA"/>
</dbReference>
<evidence type="ECO:0000313" key="7">
    <source>
        <dbReference type="Proteomes" id="UP000189545"/>
    </source>
</evidence>
<comment type="similarity">
    <text evidence="1 3">Belongs to the pirin family.</text>
</comment>
<feature type="binding site" evidence="2">
    <location>
        <position position="57"/>
    </location>
    <ligand>
        <name>Fe cation</name>
        <dbReference type="ChEBI" id="CHEBI:24875"/>
    </ligand>
</feature>
<dbReference type="PANTHER" id="PTHR13903:SF8">
    <property type="entry name" value="PIRIN"/>
    <property type="match status" value="1"/>
</dbReference>
<dbReference type="CDD" id="cd02909">
    <property type="entry name" value="cupin_pirin_N"/>
    <property type="match status" value="1"/>
</dbReference>
<dbReference type="GO" id="GO:0046872">
    <property type="term" value="F:metal ion binding"/>
    <property type="evidence" value="ECO:0007669"/>
    <property type="project" value="UniProtKB-KW"/>
</dbReference>
<dbReference type="Proteomes" id="UP000189545">
    <property type="component" value="Chromosome"/>
</dbReference>
<feature type="binding site" evidence="2">
    <location>
        <position position="101"/>
    </location>
    <ligand>
        <name>Fe cation</name>
        <dbReference type="ChEBI" id="CHEBI:24875"/>
    </ligand>
</feature>
<feature type="binding site" evidence="2">
    <location>
        <position position="99"/>
    </location>
    <ligand>
        <name>Fe cation</name>
        <dbReference type="ChEBI" id="CHEBI:24875"/>
    </ligand>
</feature>
<dbReference type="Pfam" id="PF05726">
    <property type="entry name" value="Pirin_C"/>
    <property type="match status" value="1"/>
</dbReference>
<dbReference type="KEGG" id="spsw:Sps_02757"/>
<feature type="domain" description="Pirin C-terminal" evidence="5">
    <location>
        <begin position="179"/>
        <end position="294"/>
    </location>
</feature>
<protein>
    <submittedName>
        <fullName evidence="6">Pirin-related protein</fullName>
    </submittedName>
</protein>
<dbReference type="PIRSF" id="PIRSF006232">
    <property type="entry name" value="Pirin"/>
    <property type="match status" value="1"/>
</dbReference>
<keyword evidence="7" id="KW-1185">Reference proteome</keyword>
<evidence type="ECO:0000259" key="5">
    <source>
        <dbReference type="Pfam" id="PF05726"/>
    </source>
</evidence>